<dbReference type="AlphaFoldDB" id="A0A2N5UWV9"/>
<protein>
    <submittedName>
        <fullName evidence="1">Uncharacterized protein</fullName>
    </submittedName>
</protein>
<proteinExistence type="predicted"/>
<dbReference type="Proteomes" id="UP000235388">
    <property type="component" value="Unassembled WGS sequence"/>
</dbReference>
<dbReference type="EMBL" id="PGCJ01000160">
    <property type="protein sequence ID" value="PLW42239.1"/>
    <property type="molecule type" value="Genomic_DNA"/>
</dbReference>
<evidence type="ECO:0000313" key="1">
    <source>
        <dbReference type="EMBL" id="PLW42239.1"/>
    </source>
</evidence>
<accession>A0A2N5UWV9</accession>
<organism evidence="1 2">
    <name type="scientific">Puccinia coronata f. sp. avenae</name>
    <dbReference type="NCBI Taxonomy" id="200324"/>
    <lineage>
        <taxon>Eukaryota</taxon>
        <taxon>Fungi</taxon>
        <taxon>Dikarya</taxon>
        <taxon>Basidiomycota</taxon>
        <taxon>Pucciniomycotina</taxon>
        <taxon>Pucciniomycetes</taxon>
        <taxon>Pucciniales</taxon>
        <taxon>Pucciniaceae</taxon>
        <taxon>Puccinia</taxon>
    </lineage>
</organism>
<name>A0A2N5UWV9_9BASI</name>
<gene>
    <name evidence="1" type="ORF">PCANC_12091</name>
</gene>
<reference evidence="1 2" key="1">
    <citation type="submission" date="2017-11" db="EMBL/GenBank/DDBJ databases">
        <title>De novo assembly and phasing of dikaryotic genomes from two isolates of Puccinia coronata f. sp. avenae, the causal agent of oat crown rust.</title>
        <authorList>
            <person name="Miller M.E."/>
            <person name="Zhang Y."/>
            <person name="Omidvar V."/>
            <person name="Sperschneider J."/>
            <person name="Schwessinger B."/>
            <person name="Raley C."/>
            <person name="Palmer J.M."/>
            <person name="Garnica D."/>
            <person name="Upadhyaya N."/>
            <person name="Rathjen J."/>
            <person name="Taylor J.M."/>
            <person name="Park R.F."/>
            <person name="Dodds P.N."/>
            <person name="Hirsch C.D."/>
            <person name="Kianian S.F."/>
            <person name="Figueroa M."/>
        </authorList>
    </citation>
    <scope>NUCLEOTIDE SEQUENCE [LARGE SCALE GENOMIC DNA]</scope>
    <source>
        <strain evidence="1">12NC29</strain>
    </source>
</reference>
<evidence type="ECO:0000313" key="2">
    <source>
        <dbReference type="Proteomes" id="UP000235388"/>
    </source>
</evidence>
<keyword evidence="2" id="KW-1185">Reference proteome</keyword>
<sequence>MVVSTCCTGASTFASPAPSHSLPAGSLAGLYWSPAGIAQRDPARRLVLVTRWTLARSPAV</sequence>
<comment type="caution">
    <text evidence="1">The sequence shown here is derived from an EMBL/GenBank/DDBJ whole genome shotgun (WGS) entry which is preliminary data.</text>
</comment>